<accession>A0A1F5B0B1</accession>
<comment type="caution">
    <text evidence="1">The sequence shown here is derived from an EMBL/GenBank/DDBJ whole genome shotgun (WGS) entry which is preliminary data.</text>
</comment>
<evidence type="ECO:0000313" key="2">
    <source>
        <dbReference type="Proteomes" id="UP000176639"/>
    </source>
</evidence>
<dbReference type="AlphaFoldDB" id="A0A1F5B0B1"/>
<gene>
    <name evidence="1" type="ORF">A2Z10_00935</name>
</gene>
<proteinExistence type="predicted"/>
<organism evidence="1 2">
    <name type="scientific">Candidatus Azambacteria bacterium RBG_16_47_10</name>
    <dbReference type="NCBI Taxonomy" id="1797292"/>
    <lineage>
        <taxon>Bacteria</taxon>
        <taxon>Candidatus Azamiibacteriota</taxon>
    </lineage>
</organism>
<reference evidence="1 2" key="1">
    <citation type="journal article" date="2016" name="Nat. Commun.">
        <title>Thousands of microbial genomes shed light on interconnected biogeochemical processes in an aquifer system.</title>
        <authorList>
            <person name="Anantharaman K."/>
            <person name="Brown C.T."/>
            <person name="Hug L.A."/>
            <person name="Sharon I."/>
            <person name="Castelle C.J."/>
            <person name="Probst A.J."/>
            <person name="Thomas B.C."/>
            <person name="Singh A."/>
            <person name="Wilkins M.J."/>
            <person name="Karaoz U."/>
            <person name="Brodie E.L."/>
            <person name="Williams K.H."/>
            <person name="Hubbard S.S."/>
            <person name="Banfield J.F."/>
        </authorList>
    </citation>
    <scope>NUCLEOTIDE SEQUENCE [LARGE SCALE GENOMIC DNA]</scope>
</reference>
<protein>
    <submittedName>
        <fullName evidence="1">Uncharacterized protein</fullName>
    </submittedName>
</protein>
<dbReference type="EMBL" id="MEYI01000016">
    <property type="protein sequence ID" value="OGD24060.1"/>
    <property type="molecule type" value="Genomic_DNA"/>
</dbReference>
<evidence type="ECO:0000313" key="1">
    <source>
        <dbReference type="EMBL" id="OGD24060.1"/>
    </source>
</evidence>
<dbReference type="Proteomes" id="UP000176639">
    <property type="component" value="Unassembled WGS sequence"/>
</dbReference>
<name>A0A1F5B0B1_9BACT</name>
<sequence length="152" mass="16999">MLVDNTHTTQKNTYIGGFDMPSLVNTDIALLAADAAIDIDNMLSGRAFEREAPRRLAALITIVVGVDIENPDERPAMEADTFLILCKAANGAGIGISSHGDFFQEMKEITKLLSDENLMEQHRWIIKAIYQFCLKLSIEIAREQNYRHAKSM</sequence>